<gene>
    <name evidence="1" type="ORF">SAMN04488238_1036</name>
</gene>
<evidence type="ECO:0000313" key="1">
    <source>
        <dbReference type="EMBL" id="SDW65319.1"/>
    </source>
</evidence>
<accession>A0A1H2VBS9</accession>
<protein>
    <submittedName>
        <fullName evidence="1">Uncharacterized protein</fullName>
    </submittedName>
</protein>
<dbReference type="Proteomes" id="UP000198539">
    <property type="component" value="Unassembled WGS sequence"/>
</dbReference>
<sequence length="82" mass="9348">MRDLKLANRLSRLERARVTRPDNGARDRLGAKLSQMEAVVVASGDASDRPGASPIERMVRRYLRREADMSEALRDTVARRWP</sequence>
<name>A0A1H2VBS9_9RHOB</name>
<reference evidence="1 2" key="1">
    <citation type="submission" date="2016-10" db="EMBL/GenBank/DDBJ databases">
        <authorList>
            <person name="de Groot N.N."/>
        </authorList>
    </citation>
    <scope>NUCLEOTIDE SEQUENCE [LARGE SCALE GENOMIC DNA]</scope>
    <source>
        <strain evidence="1 2">CGMCC 1.8894</strain>
    </source>
</reference>
<dbReference type="AlphaFoldDB" id="A0A1H2VBS9"/>
<proteinExistence type="predicted"/>
<evidence type="ECO:0000313" key="2">
    <source>
        <dbReference type="Proteomes" id="UP000198539"/>
    </source>
</evidence>
<dbReference type="EMBL" id="FNOM01000003">
    <property type="protein sequence ID" value="SDW65319.1"/>
    <property type="molecule type" value="Genomic_DNA"/>
</dbReference>
<organism evidence="1 2">
    <name type="scientific">Roseicitreum antarcticum</name>
    <dbReference type="NCBI Taxonomy" id="564137"/>
    <lineage>
        <taxon>Bacteria</taxon>
        <taxon>Pseudomonadati</taxon>
        <taxon>Pseudomonadota</taxon>
        <taxon>Alphaproteobacteria</taxon>
        <taxon>Rhodobacterales</taxon>
        <taxon>Paracoccaceae</taxon>
        <taxon>Roseicitreum</taxon>
    </lineage>
</organism>
<keyword evidence="2" id="KW-1185">Reference proteome</keyword>